<dbReference type="Pfam" id="PF07690">
    <property type="entry name" value="MFS_1"/>
    <property type="match status" value="1"/>
</dbReference>
<protein>
    <submittedName>
        <fullName evidence="10">Citrate-proton symport</fullName>
    </submittedName>
</protein>
<evidence type="ECO:0000256" key="1">
    <source>
        <dbReference type="ARBA" id="ARBA00004651"/>
    </source>
</evidence>
<evidence type="ECO:0000256" key="8">
    <source>
        <dbReference type="SAM" id="Phobius"/>
    </source>
</evidence>
<evidence type="ECO:0000256" key="4">
    <source>
        <dbReference type="ARBA" id="ARBA00022692"/>
    </source>
</evidence>
<keyword evidence="6 8" id="KW-0472">Membrane</keyword>
<feature type="transmembrane region" description="Helical" evidence="8">
    <location>
        <begin position="255"/>
        <end position="278"/>
    </location>
</feature>
<dbReference type="Pfam" id="PF00083">
    <property type="entry name" value="Sugar_tr"/>
    <property type="match status" value="1"/>
</dbReference>
<dbReference type="SUPFAM" id="SSF103473">
    <property type="entry name" value="MFS general substrate transporter"/>
    <property type="match status" value="1"/>
</dbReference>
<feature type="transmembrane region" description="Helical" evidence="8">
    <location>
        <begin position="471"/>
        <end position="491"/>
    </location>
</feature>
<proteinExistence type="predicted"/>
<evidence type="ECO:0000256" key="5">
    <source>
        <dbReference type="ARBA" id="ARBA00022989"/>
    </source>
</evidence>
<gene>
    <name evidence="10" type="ORF">ALP70_101980</name>
</gene>
<dbReference type="InterPro" id="IPR005828">
    <property type="entry name" value="MFS_sugar_transport-like"/>
</dbReference>
<dbReference type="PANTHER" id="PTHR43045:SF2">
    <property type="entry name" value="INNER MEMBRANE METABOLITE TRANSPORT PROTEIN YHJE"/>
    <property type="match status" value="1"/>
</dbReference>
<name>A0A3M5AVR8_PSESS</name>
<dbReference type="PROSITE" id="PS50850">
    <property type="entry name" value="MFS"/>
    <property type="match status" value="1"/>
</dbReference>
<evidence type="ECO:0000313" key="11">
    <source>
        <dbReference type="Proteomes" id="UP000269801"/>
    </source>
</evidence>
<dbReference type="EMBL" id="RBSL01000602">
    <property type="protein sequence ID" value="RMS17259.1"/>
    <property type="molecule type" value="Genomic_DNA"/>
</dbReference>
<evidence type="ECO:0000259" key="9">
    <source>
        <dbReference type="PROSITE" id="PS50850"/>
    </source>
</evidence>
<feature type="transmembrane region" description="Helical" evidence="8">
    <location>
        <begin position="161"/>
        <end position="180"/>
    </location>
</feature>
<keyword evidence="2" id="KW-0813">Transport</keyword>
<keyword evidence="5 8" id="KW-1133">Transmembrane helix</keyword>
<evidence type="ECO:0000256" key="3">
    <source>
        <dbReference type="ARBA" id="ARBA00022475"/>
    </source>
</evidence>
<dbReference type="Gene3D" id="1.20.1250.20">
    <property type="entry name" value="MFS general substrate transporter like domains"/>
    <property type="match status" value="1"/>
</dbReference>
<feature type="transmembrane region" description="Helical" evidence="8">
    <location>
        <begin position="290"/>
        <end position="311"/>
    </location>
</feature>
<reference evidence="10 11" key="1">
    <citation type="submission" date="2018-08" db="EMBL/GenBank/DDBJ databases">
        <title>Recombination of ecologically and evolutionarily significant loci maintains genetic cohesion in the Pseudomonas syringae species complex.</title>
        <authorList>
            <person name="Dillon M."/>
            <person name="Thakur S."/>
            <person name="Almeida R.N.D."/>
            <person name="Weir B.S."/>
            <person name="Guttman D.S."/>
        </authorList>
    </citation>
    <scope>NUCLEOTIDE SEQUENCE [LARGE SCALE GENOMIC DNA]</scope>
    <source>
        <strain evidence="10 11">ICMP 13685</strain>
    </source>
</reference>
<dbReference type="PANTHER" id="PTHR43045">
    <property type="entry name" value="SHIKIMATE TRANSPORTER"/>
    <property type="match status" value="1"/>
</dbReference>
<dbReference type="CDD" id="cd17369">
    <property type="entry name" value="MFS_ShiA_like"/>
    <property type="match status" value="1"/>
</dbReference>
<dbReference type="FunFam" id="1.20.1250.20:FF:000001">
    <property type="entry name" value="Dicarboxylate MFS transporter"/>
    <property type="match status" value="1"/>
</dbReference>
<evidence type="ECO:0000256" key="2">
    <source>
        <dbReference type="ARBA" id="ARBA00022448"/>
    </source>
</evidence>
<feature type="transmembrane region" description="Helical" evidence="8">
    <location>
        <begin position="192"/>
        <end position="211"/>
    </location>
</feature>
<evidence type="ECO:0000256" key="7">
    <source>
        <dbReference type="SAM" id="MobiDB-lite"/>
    </source>
</evidence>
<sequence>MGNHSRGSGLPENRALPVGNPRDRRQSRQARGHVAEHPRSHLQIDFCLQIDPGDTLVSRPIRVTLLDALPTITIMNASRSTVLAARRVDSQGIRMTSTPLSRENNTESVKPVNSATRVATASFIGTAIEFYDFYVYATAAALVIGPVFFPQTSGTAQMLSSFLTFGIAFLARPLGSALFGHFGDRIGRKSTLVASLLMGICTTLIGVLPGYATIGAWAPILLCVLRFGQGLGLGGEWGGAALLATENAPKGKRAWFGMFPQLGPSIGFLAANGLFLALAMTLSDEQFRAWGWRIPFLLSAVLVMVGLYVRLKLEETPVFAKAMARHQRVSLPIVETFSQHWRPMLLGAASMVVCYALFYISTVFSLSYGVATLGYTRETFLGLLCFAVLFMAAATPLAALANDRFGRKPVLIVGGVLAILSGFTMEPLLTHGSTWAVALFLCIELFLMGITFAPMGALLPELFPTQVRYTGASAAYNLGGIVGASVAPFFAQKLVAMGGLSWVGGYVSAAALISVLAVLSLKETRDRDL</sequence>
<accession>A0A3M5AVR8</accession>
<dbReference type="InterPro" id="IPR011701">
    <property type="entry name" value="MFS"/>
</dbReference>
<feature type="region of interest" description="Disordered" evidence="7">
    <location>
        <begin position="1"/>
        <end position="37"/>
    </location>
</feature>
<feature type="transmembrane region" description="Helical" evidence="8">
    <location>
        <begin position="380"/>
        <end position="401"/>
    </location>
</feature>
<organism evidence="10 11">
    <name type="scientific">Pseudomonas savastanoi</name>
    <name type="common">Pseudomonas syringae pv. savastanoi</name>
    <dbReference type="NCBI Taxonomy" id="29438"/>
    <lineage>
        <taxon>Bacteria</taxon>
        <taxon>Pseudomonadati</taxon>
        <taxon>Pseudomonadota</taxon>
        <taxon>Gammaproteobacteria</taxon>
        <taxon>Pseudomonadales</taxon>
        <taxon>Pseudomonadaceae</taxon>
        <taxon>Pseudomonas</taxon>
    </lineage>
</organism>
<keyword evidence="3" id="KW-1003">Cell membrane</keyword>
<dbReference type="Proteomes" id="UP000269801">
    <property type="component" value="Unassembled WGS sequence"/>
</dbReference>
<feature type="transmembrane region" description="Helical" evidence="8">
    <location>
        <begin position="503"/>
        <end position="521"/>
    </location>
</feature>
<dbReference type="AlphaFoldDB" id="A0A3M5AVR8"/>
<evidence type="ECO:0000313" key="10">
    <source>
        <dbReference type="EMBL" id="RMS17259.1"/>
    </source>
</evidence>
<feature type="transmembrane region" description="Helical" evidence="8">
    <location>
        <begin position="410"/>
        <end position="429"/>
    </location>
</feature>
<keyword evidence="4 8" id="KW-0812">Transmembrane</keyword>
<comment type="subcellular location">
    <subcellularLocation>
        <location evidence="1">Cell membrane</location>
        <topology evidence="1">Multi-pass membrane protein</topology>
    </subcellularLocation>
</comment>
<dbReference type="InterPro" id="IPR036259">
    <property type="entry name" value="MFS_trans_sf"/>
</dbReference>
<comment type="caution">
    <text evidence="10">The sequence shown here is derived from an EMBL/GenBank/DDBJ whole genome shotgun (WGS) entry which is preliminary data.</text>
</comment>
<dbReference type="GO" id="GO:0005886">
    <property type="term" value="C:plasma membrane"/>
    <property type="evidence" value="ECO:0007669"/>
    <property type="project" value="UniProtKB-SubCell"/>
</dbReference>
<dbReference type="InterPro" id="IPR020846">
    <property type="entry name" value="MFS_dom"/>
</dbReference>
<feature type="transmembrane region" description="Helical" evidence="8">
    <location>
        <begin position="435"/>
        <end position="459"/>
    </location>
</feature>
<feature type="domain" description="Major facilitator superfamily (MFS) profile" evidence="9">
    <location>
        <begin position="118"/>
        <end position="526"/>
    </location>
</feature>
<dbReference type="GO" id="GO:0022857">
    <property type="term" value="F:transmembrane transporter activity"/>
    <property type="evidence" value="ECO:0007669"/>
    <property type="project" value="InterPro"/>
</dbReference>
<feature type="transmembrane region" description="Helical" evidence="8">
    <location>
        <begin position="345"/>
        <end position="368"/>
    </location>
</feature>
<evidence type="ECO:0000256" key="6">
    <source>
        <dbReference type="ARBA" id="ARBA00023136"/>
    </source>
</evidence>